<dbReference type="Proteomes" id="UP000183832">
    <property type="component" value="Unassembled WGS sequence"/>
</dbReference>
<reference evidence="1 2" key="1">
    <citation type="submission" date="2015-04" db="EMBL/GenBank/DDBJ databases">
        <authorList>
            <person name="Syromyatnikov M.Y."/>
            <person name="Popov V.N."/>
        </authorList>
    </citation>
    <scope>NUCLEOTIDE SEQUENCE [LARGE SCALE GENOMIC DNA]</scope>
</reference>
<evidence type="ECO:0000313" key="2">
    <source>
        <dbReference type="Proteomes" id="UP000183832"/>
    </source>
</evidence>
<evidence type="ECO:0000313" key="1">
    <source>
        <dbReference type="EMBL" id="CRL04602.1"/>
    </source>
</evidence>
<protein>
    <submittedName>
        <fullName evidence="1">CLUMA_CG017670, isoform A</fullName>
    </submittedName>
</protein>
<organism evidence="1 2">
    <name type="scientific">Clunio marinus</name>
    <dbReference type="NCBI Taxonomy" id="568069"/>
    <lineage>
        <taxon>Eukaryota</taxon>
        <taxon>Metazoa</taxon>
        <taxon>Ecdysozoa</taxon>
        <taxon>Arthropoda</taxon>
        <taxon>Hexapoda</taxon>
        <taxon>Insecta</taxon>
        <taxon>Pterygota</taxon>
        <taxon>Neoptera</taxon>
        <taxon>Endopterygota</taxon>
        <taxon>Diptera</taxon>
        <taxon>Nematocera</taxon>
        <taxon>Chironomoidea</taxon>
        <taxon>Chironomidae</taxon>
        <taxon>Clunio</taxon>
    </lineage>
</organism>
<sequence length="67" mass="7754">MYGLTYLSLQQRCLIKKFVSSQSAEMINSSNDSDEENVDLMSMQLISNIKRYEIDSNAQHNIRSHVQ</sequence>
<dbReference type="EMBL" id="CVRI01000063">
    <property type="protein sequence ID" value="CRL04602.1"/>
    <property type="molecule type" value="Genomic_DNA"/>
</dbReference>
<accession>A0A1J1IY10</accession>
<proteinExistence type="predicted"/>
<gene>
    <name evidence="1" type="ORF">CLUMA_CG017670</name>
</gene>
<dbReference type="AlphaFoldDB" id="A0A1J1IY10"/>
<name>A0A1J1IY10_9DIPT</name>
<keyword evidence="2" id="KW-1185">Reference proteome</keyword>